<dbReference type="EMBL" id="JASPKY010000881">
    <property type="protein sequence ID" value="KAK9680611.1"/>
    <property type="molecule type" value="Genomic_DNA"/>
</dbReference>
<dbReference type="GO" id="GO:0006281">
    <property type="term" value="P:DNA repair"/>
    <property type="evidence" value="ECO:0007669"/>
    <property type="project" value="UniProtKB-KW"/>
</dbReference>
<organism evidence="4 5">
    <name type="scientific">Popillia japonica</name>
    <name type="common">Japanese beetle</name>
    <dbReference type="NCBI Taxonomy" id="7064"/>
    <lineage>
        <taxon>Eukaryota</taxon>
        <taxon>Metazoa</taxon>
        <taxon>Ecdysozoa</taxon>
        <taxon>Arthropoda</taxon>
        <taxon>Hexapoda</taxon>
        <taxon>Insecta</taxon>
        <taxon>Pterygota</taxon>
        <taxon>Neoptera</taxon>
        <taxon>Endopterygota</taxon>
        <taxon>Coleoptera</taxon>
        <taxon>Polyphaga</taxon>
        <taxon>Scarabaeiformia</taxon>
        <taxon>Scarabaeidae</taxon>
        <taxon>Rutelinae</taxon>
        <taxon>Popillia</taxon>
    </lineage>
</organism>
<dbReference type="InterPro" id="IPR041247">
    <property type="entry name" value="Rad52_fam"/>
</dbReference>
<comment type="caution">
    <text evidence="4">The sequence shown here is derived from an EMBL/GenBank/DDBJ whole genome shotgun (WGS) entry which is preliminary data.</text>
</comment>
<keyword evidence="5" id="KW-1185">Reference proteome</keyword>
<evidence type="ECO:0000313" key="5">
    <source>
        <dbReference type="Proteomes" id="UP001458880"/>
    </source>
</evidence>
<sequence>MDLKFRKLQPHEIECRIATVKRDGSGLSLLLYTTARAAMAILDEAVGCDYWKRVHPNEKREFCTVAIYNKDIGEWVEKMDVGTESFAEKEKGQASDSFKRSCVNWGIGRELHNAPDIWVNKPDCNTYERNGKYTSNDRFVVSAIDYDKDQIISLEIKNARTKKVVFRLGDIQQPEPIEKDIAFPDSGSLPMSEPKKKEIRSLCKAHGIPVDELFKLNDLTEESATERQAAQILVSFKRKFGDD</sequence>
<gene>
    <name evidence="4" type="ORF">QE152_g38966</name>
</gene>
<name>A0AAW1HV62_POPJA</name>
<evidence type="ECO:0000256" key="2">
    <source>
        <dbReference type="ARBA" id="ARBA00022763"/>
    </source>
</evidence>
<dbReference type="AlphaFoldDB" id="A0AAW1HV62"/>
<evidence type="ECO:0000256" key="3">
    <source>
        <dbReference type="ARBA" id="ARBA00023204"/>
    </source>
</evidence>
<dbReference type="Pfam" id="PF04098">
    <property type="entry name" value="Rad52_Rad22"/>
    <property type="match status" value="1"/>
</dbReference>
<comment type="similarity">
    <text evidence="1">Belongs to the RAD52 family.</text>
</comment>
<accession>A0AAW1HV62</accession>
<reference evidence="4 5" key="1">
    <citation type="journal article" date="2024" name="BMC Genomics">
        <title>De novo assembly and annotation of Popillia japonica's genome with initial clues to its potential as an invasive pest.</title>
        <authorList>
            <person name="Cucini C."/>
            <person name="Boschi S."/>
            <person name="Funari R."/>
            <person name="Cardaioli E."/>
            <person name="Iannotti N."/>
            <person name="Marturano G."/>
            <person name="Paoli F."/>
            <person name="Bruttini M."/>
            <person name="Carapelli A."/>
            <person name="Frati F."/>
            <person name="Nardi F."/>
        </authorList>
    </citation>
    <scope>NUCLEOTIDE SEQUENCE [LARGE SCALE GENOMIC DNA]</scope>
    <source>
        <strain evidence="4">DMR45628</strain>
    </source>
</reference>
<protein>
    <submittedName>
        <fullName evidence="4">Uncharacterized protein</fullName>
    </submittedName>
</protein>
<evidence type="ECO:0000256" key="1">
    <source>
        <dbReference type="ARBA" id="ARBA00006638"/>
    </source>
</evidence>
<keyword evidence="2" id="KW-0227">DNA damage</keyword>
<evidence type="ECO:0000313" key="4">
    <source>
        <dbReference type="EMBL" id="KAK9680611.1"/>
    </source>
</evidence>
<keyword evidence="3" id="KW-0234">DNA repair</keyword>
<dbReference type="Proteomes" id="UP001458880">
    <property type="component" value="Unassembled WGS sequence"/>
</dbReference>
<proteinExistence type="inferred from homology"/>